<keyword evidence="1" id="KW-1133">Transmembrane helix</keyword>
<accession>A0A7I9VB00</accession>
<evidence type="ECO:0000256" key="1">
    <source>
        <dbReference type="SAM" id="Phobius"/>
    </source>
</evidence>
<dbReference type="SUPFAM" id="SSF50969">
    <property type="entry name" value="YVTN repeat-like/Quinoprotein amine dehydrogenase"/>
    <property type="match status" value="1"/>
</dbReference>
<evidence type="ECO:0000313" key="2">
    <source>
        <dbReference type="EMBL" id="GEE02546.1"/>
    </source>
</evidence>
<dbReference type="InterPro" id="IPR011044">
    <property type="entry name" value="Quino_amine_DH_bsu"/>
</dbReference>
<reference evidence="3" key="1">
    <citation type="submission" date="2019-06" db="EMBL/GenBank/DDBJ databases">
        <title>Gordonia isolated from sludge of a wastewater treatment plant.</title>
        <authorList>
            <person name="Tamura T."/>
            <person name="Aoyama K."/>
            <person name="Kang Y."/>
            <person name="Saito S."/>
            <person name="Akiyama N."/>
            <person name="Yazawa K."/>
            <person name="Gonoi T."/>
            <person name="Mikami Y."/>
        </authorList>
    </citation>
    <scope>NUCLEOTIDE SEQUENCE [LARGE SCALE GENOMIC DNA]</scope>
    <source>
        <strain evidence="3">NBRC 107696</strain>
    </source>
</reference>
<sequence length="533" mass="55934">MIDDVSAASAARGVGVVTGVATIVTGVWAIVGRAAVETASGADVLVLTISVASIIVAGVAATVLLVPGRAVRDWMRAGLGALLVVGVLAYGFATTSLVARRPGSTYVDETSSTVFAAATGACALVTVGAAYVALGRDSRGRRATLRWAIPAALLTAIIVTTSLTMAVGASRDRIIDGPVVGDSVASPDDPTSIDRVAFRIRSVKPQVWWSTAGLVLVDADVVTAYHGATGRVLWTYEKPDVLDGEVRVINDSATSTVVLAGSVVSMGLDAVTGRVLWRSARSLFGGSDWDSGKRVVVDDEPGGAARVRFGDPRTGRTAFDETMSCMPAYASQAHDLVLSSCDDRRAVRVIDMETGRQRDVRLSGTLDDSSWASALGNGFVAVGTGRDAPYSVSVVDTRTATEVDHFTSDLVPISASPSGILVMDQPQERMRGDGRDVRIRDVRAHRSSLIGLGSLRARSHEWFGDTLLVASGSDGFAVVDPHTRAVTRHADVCTPDQYSSARTSDLYAVPGAMLVFCSNEGYLPYTMEIVGLN</sequence>
<evidence type="ECO:0000313" key="3">
    <source>
        <dbReference type="Proteomes" id="UP000444960"/>
    </source>
</evidence>
<protein>
    <recommendedName>
        <fullName evidence="4">Pyrrolo-quinoline quinone</fullName>
    </recommendedName>
</protein>
<feature type="transmembrane region" description="Helical" evidence="1">
    <location>
        <begin position="78"/>
        <end position="99"/>
    </location>
</feature>
<name>A0A7I9VB00_9ACTN</name>
<keyword evidence="3" id="KW-1185">Reference proteome</keyword>
<feature type="transmembrane region" description="Helical" evidence="1">
    <location>
        <begin position="44"/>
        <end position="66"/>
    </location>
</feature>
<dbReference type="Proteomes" id="UP000444960">
    <property type="component" value="Unassembled WGS sequence"/>
</dbReference>
<keyword evidence="1" id="KW-0812">Transmembrane</keyword>
<organism evidence="2 3">
    <name type="scientific">Gordonia spumicola</name>
    <dbReference type="NCBI Taxonomy" id="589161"/>
    <lineage>
        <taxon>Bacteria</taxon>
        <taxon>Bacillati</taxon>
        <taxon>Actinomycetota</taxon>
        <taxon>Actinomycetes</taxon>
        <taxon>Mycobacteriales</taxon>
        <taxon>Gordoniaceae</taxon>
        <taxon>Gordonia</taxon>
    </lineage>
</organism>
<feature type="transmembrane region" description="Helical" evidence="1">
    <location>
        <begin position="12"/>
        <end position="32"/>
    </location>
</feature>
<dbReference type="EMBL" id="BJOV01000005">
    <property type="protein sequence ID" value="GEE02546.1"/>
    <property type="molecule type" value="Genomic_DNA"/>
</dbReference>
<feature type="transmembrane region" description="Helical" evidence="1">
    <location>
        <begin position="114"/>
        <end position="135"/>
    </location>
</feature>
<evidence type="ECO:0008006" key="4">
    <source>
        <dbReference type="Google" id="ProtNLM"/>
    </source>
</evidence>
<dbReference type="AlphaFoldDB" id="A0A7I9VB00"/>
<comment type="caution">
    <text evidence="2">The sequence shown here is derived from an EMBL/GenBank/DDBJ whole genome shotgun (WGS) entry which is preliminary data.</text>
</comment>
<dbReference type="RefSeq" id="WP_161896213.1">
    <property type="nucleotide sequence ID" value="NZ_BJOV01000005.1"/>
</dbReference>
<gene>
    <name evidence="2" type="ORF">nbrc107696_29920</name>
</gene>
<feature type="transmembrane region" description="Helical" evidence="1">
    <location>
        <begin position="147"/>
        <end position="169"/>
    </location>
</feature>
<keyword evidence="1" id="KW-0472">Membrane</keyword>
<proteinExistence type="predicted"/>
<dbReference type="OrthoDB" id="4638025at2"/>